<dbReference type="STRING" id="105231.A0A0U9HRV6"/>
<dbReference type="Proteomes" id="UP000054558">
    <property type="component" value="Unassembled WGS sequence"/>
</dbReference>
<dbReference type="OrthoDB" id="198474at2759"/>
<dbReference type="PANTHER" id="PTHR36383">
    <property type="entry name" value="OS09G0529350 PROTEIN"/>
    <property type="match status" value="1"/>
</dbReference>
<keyword evidence="1" id="KW-0175">Coiled coil</keyword>
<dbReference type="AlphaFoldDB" id="A0A0U9HRV6"/>
<feature type="coiled-coil region" evidence="1">
    <location>
        <begin position="101"/>
        <end position="182"/>
    </location>
</feature>
<name>A0A0U9HRV6_KLENI</name>
<proteinExistence type="predicted"/>
<dbReference type="EMBL" id="DF237046">
    <property type="protein sequence ID" value="GAQ82004.1"/>
    <property type="molecule type" value="Genomic_DNA"/>
</dbReference>
<keyword evidence="4" id="KW-1185">Reference proteome</keyword>
<evidence type="ECO:0000313" key="3">
    <source>
        <dbReference type="EMBL" id="GAQ82004.1"/>
    </source>
</evidence>
<evidence type="ECO:0000256" key="2">
    <source>
        <dbReference type="SAM" id="Phobius"/>
    </source>
</evidence>
<keyword evidence="2" id="KW-0472">Membrane</keyword>
<keyword evidence="2" id="KW-1133">Transmembrane helix</keyword>
<evidence type="ECO:0000313" key="4">
    <source>
        <dbReference type="Proteomes" id="UP000054558"/>
    </source>
</evidence>
<protein>
    <submittedName>
        <fullName evidence="3">Uncharacterized protein</fullName>
    </submittedName>
</protein>
<accession>A0A0U9HRV6</accession>
<keyword evidence="2" id="KW-0812">Transmembrane</keyword>
<feature type="transmembrane region" description="Helical" evidence="2">
    <location>
        <begin position="230"/>
        <end position="252"/>
    </location>
</feature>
<dbReference type="PANTHER" id="PTHR36383:SF1">
    <property type="entry name" value="PROTEIN, PUTATIVE-RELATED"/>
    <property type="match status" value="1"/>
</dbReference>
<organism evidence="3 4">
    <name type="scientific">Klebsormidium nitens</name>
    <name type="common">Green alga</name>
    <name type="synonym">Ulothrix nitens</name>
    <dbReference type="NCBI Taxonomy" id="105231"/>
    <lineage>
        <taxon>Eukaryota</taxon>
        <taxon>Viridiplantae</taxon>
        <taxon>Streptophyta</taxon>
        <taxon>Klebsormidiophyceae</taxon>
        <taxon>Klebsormidiales</taxon>
        <taxon>Klebsormidiaceae</taxon>
        <taxon>Klebsormidium</taxon>
    </lineage>
</organism>
<reference evidence="3 4" key="1">
    <citation type="journal article" date="2014" name="Nat. Commun.">
        <title>Klebsormidium flaccidum genome reveals primary factors for plant terrestrial adaptation.</title>
        <authorList>
            <person name="Hori K."/>
            <person name="Maruyama F."/>
            <person name="Fujisawa T."/>
            <person name="Togashi T."/>
            <person name="Yamamoto N."/>
            <person name="Seo M."/>
            <person name="Sato S."/>
            <person name="Yamada T."/>
            <person name="Mori H."/>
            <person name="Tajima N."/>
            <person name="Moriyama T."/>
            <person name="Ikeuchi M."/>
            <person name="Watanabe M."/>
            <person name="Wada H."/>
            <person name="Kobayashi K."/>
            <person name="Saito M."/>
            <person name="Masuda T."/>
            <person name="Sasaki-Sekimoto Y."/>
            <person name="Mashiguchi K."/>
            <person name="Awai K."/>
            <person name="Shimojima M."/>
            <person name="Masuda S."/>
            <person name="Iwai M."/>
            <person name="Nobusawa T."/>
            <person name="Narise T."/>
            <person name="Kondo S."/>
            <person name="Saito H."/>
            <person name="Sato R."/>
            <person name="Murakawa M."/>
            <person name="Ihara Y."/>
            <person name="Oshima-Yamada Y."/>
            <person name="Ohtaka K."/>
            <person name="Satoh M."/>
            <person name="Sonobe K."/>
            <person name="Ishii M."/>
            <person name="Ohtani R."/>
            <person name="Kanamori-Sato M."/>
            <person name="Honoki R."/>
            <person name="Miyazaki D."/>
            <person name="Mochizuki H."/>
            <person name="Umetsu J."/>
            <person name="Higashi K."/>
            <person name="Shibata D."/>
            <person name="Kamiya Y."/>
            <person name="Sato N."/>
            <person name="Nakamura Y."/>
            <person name="Tabata S."/>
            <person name="Ida S."/>
            <person name="Kurokawa K."/>
            <person name="Ohta H."/>
        </authorList>
    </citation>
    <scope>NUCLEOTIDE SEQUENCE [LARGE SCALE GENOMIC DNA]</scope>
    <source>
        <strain evidence="3 4">NIES-2285</strain>
    </source>
</reference>
<dbReference type="OMA" id="KWETANI"/>
<gene>
    <name evidence="3" type="ORF">KFL_000970300</name>
</gene>
<sequence length="344" mass="36343">MEAIVGYCGCEGFGVALGTCSQRSDNAFGNALTRRIAMPPQHSQSTRQGLSSSLIYTAGKKRLSLASAVQDDRNVWGSDDGMGANAEFQVELERVMQEGDAPRLMEKLQTAEDRVLRAEAARKLLEEKLTEVANMKAELARASEEAELEEADEGVTAAARLVAEAEAEVALRREEVLQARAKQGANKWSTPGVDEDKERIESGKAAAIAVATGLAASLPVVLAGRGPESSLVSLVVSEGAILATCALFGVCYRYMIRRDTQNTHLKGGVVAAFGLTRGLAQVATTSQLAGSSPAAVETLLKSALDAGESVIFLAFAAAALDFCMQTGRLNAFPSVTELEDDTKS</sequence>
<feature type="transmembrane region" description="Helical" evidence="2">
    <location>
        <begin position="205"/>
        <end position="224"/>
    </location>
</feature>
<evidence type="ECO:0000256" key="1">
    <source>
        <dbReference type="SAM" id="Coils"/>
    </source>
</evidence>